<accession>A0A9N9KCL7</accession>
<gene>
    <name evidence="2" type="ORF">DERYTH_LOCUS27265</name>
</gene>
<comment type="caution">
    <text evidence="2">The sequence shown here is derived from an EMBL/GenBank/DDBJ whole genome shotgun (WGS) entry which is preliminary data.</text>
</comment>
<sequence length="107" mass="12073">LTREWEQEVVATSSASLPCKINLVKWIFKSFYRSLEELKENLDPDSEADKKVKKLLDSKKVDKKRVERLLAGPKVEEVVASPSASKKKKKQATMRLRQLASGKGATT</sequence>
<feature type="non-terminal residue" evidence="2">
    <location>
        <position position="1"/>
    </location>
</feature>
<evidence type="ECO:0000313" key="3">
    <source>
        <dbReference type="Proteomes" id="UP000789405"/>
    </source>
</evidence>
<organism evidence="2 3">
    <name type="scientific">Dentiscutata erythropus</name>
    <dbReference type="NCBI Taxonomy" id="1348616"/>
    <lineage>
        <taxon>Eukaryota</taxon>
        <taxon>Fungi</taxon>
        <taxon>Fungi incertae sedis</taxon>
        <taxon>Mucoromycota</taxon>
        <taxon>Glomeromycotina</taxon>
        <taxon>Glomeromycetes</taxon>
        <taxon>Diversisporales</taxon>
        <taxon>Gigasporaceae</taxon>
        <taxon>Dentiscutata</taxon>
    </lineage>
</organism>
<proteinExistence type="predicted"/>
<feature type="non-terminal residue" evidence="2">
    <location>
        <position position="107"/>
    </location>
</feature>
<dbReference type="Proteomes" id="UP000789405">
    <property type="component" value="Unassembled WGS sequence"/>
</dbReference>
<dbReference type="EMBL" id="CAJVPY010061854">
    <property type="protein sequence ID" value="CAG8822262.1"/>
    <property type="molecule type" value="Genomic_DNA"/>
</dbReference>
<reference evidence="2" key="1">
    <citation type="submission" date="2021-06" db="EMBL/GenBank/DDBJ databases">
        <authorList>
            <person name="Kallberg Y."/>
            <person name="Tangrot J."/>
            <person name="Rosling A."/>
        </authorList>
    </citation>
    <scope>NUCLEOTIDE SEQUENCE</scope>
    <source>
        <strain evidence="2">MA453B</strain>
    </source>
</reference>
<evidence type="ECO:0000256" key="1">
    <source>
        <dbReference type="SAM" id="MobiDB-lite"/>
    </source>
</evidence>
<name>A0A9N9KCL7_9GLOM</name>
<protein>
    <submittedName>
        <fullName evidence="2">15295_t:CDS:1</fullName>
    </submittedName>
</protein>
<dbReference type="AlphaFoldDB" id="A0A9N9KCL7"/>
<keyword evidence="3" id="KW-1185">Reference proteome</keyword>
<feature type="region of interest" description="Disordered" evidence="1">
    <location>
        <begin position="80"/>
        <end position="107"/>
    </location>
</feature>
<evidence type="ECO:0000313" key="2">
    <source>
        <dbReference type="EMBL" id="CAG8822262.1"/>
    </source>
</evidence>